<dbReference type="NCBIfam" id="TIGR01451">
    <property type="entry name" value="B_ant_repeat"/>
    <property type="match status" value="15"/>
</dbReference>
<organism evidence="2 3">
    <name type="scientific">Paenibacillus athensensis</name>
    <dbReference type="NCBI Taxonomy" id="1967502"/>
    <lineage>
        <taxon>Bacteria</taxon>
        <taxon>Bacillati</taxon>
        <taxon>Bacillota</taxon>
        <taxon>Bacilli</taxon>
        <taxon>Bacillales</taxon>
        <taxon>Paenibacillaceae</taxon>
        <taxon>Paenibacillus</taxon>
    </lineage>
</organism>
<feature type="domain" description="DUF11" evidence="1">
    <location>
        <begin position="744"/>
        <end position="844"/>
    </location>
</feature>
<dbReference type="Gene3D" id="2.60.40.740">
    <property type="match status" value="13"/>
</dbReference>
<dbReference type="InterPro" id="IPR001434">
    <property type="entry name" value="OmcB-like_DUF11"/>
</dbReference>
<keyword evidence="3" id="KW-1185">Reference proteome</keyword>
<feature type="domain" description="DUF11" evidence="1">
    <location>
        <begin position="1511"/>
        <end position="1608"/>
    </location>
</feature>
<evidence type="ECO:0000259" key="1">
    <source>
        <dbReference type="Pfam" id="PF01345"/>
    </source>
</evidence>
<dbReference type="InterPro" id="IPR047589">
    <property type="entry name" value="DUF11_rpt"/>
</dbReference>
<proteinExistence type="predicted"/>
<sequence>MNPDEGVKTIALVVRATVNATGAITFTGNTLGLSRSAVAGVPGTVDSIGAFTTINTAVRYGTYPLGTTSQYTSNSSSAILVLPAGSTVLYAELIWGGTYLVDTVNLTSAINNPVSLTTPTGTFSIYPDSATANEFDLGSGSLGYTRSANVTTLVQQGGAGTYTTGGVVGTIIVTDPTVNHAGWTLGVLYQNPALPFRNMSLRAGAVLVQATSGPVTTTLTGFATPISGTLGGRALFSAQEGDANRTGDQALFGPTTSSQTALSGPNNFANNFFASQINNDLGQLDTTGTFGSRNQTNGAPGTNISGGRQGWDITNVDISARLINNQSSAVLTLTTSGDAYVVNANAIQIDINAPKINVVKSASASGSVVGDTITYSVTVSNTGTANAASVVLSDILPASTSFVTGSVTVAGVARPTYSVLAGIPLGALALNSSIIVTYQAKVVSLPSPQTVANQANAAFTFQSVAGGPTISGVIPSNTVTLPVYAPVLTIAKSADTVNATVGDTITYTLSIANNGNIAATTTITDNIPPGSSFVAGSFRINGSAVPGANPASGVALGAIAAGTATTVTFQTLVNSLPAPATLTDLASAAYTYTVPDGRTFNGSALSNSLTIPVTLPNVAAAKSVSAASAVVGDTVTYTVTIANNGVTAISNVVLTDPIPAGSSLVAGSVNVGGAPRPAADPASGIALGTLAAAASVAVTFQIKINALPSPAQITNQASISYSSGAFNGIALSNSVSAPVFQPVITIVKSAGVAQAIVGDTVVYTLTVSNSGNLAATGIVFDNIPAGTSFVAGSVTVNGASVPGASPTAGISTGVVAAGASAVVRFSVVVDSLPNPPSLSNTGLVNYAYTAPDGRNLAGSSTSNTVNIPVSAPNVTLVKSASLANAALNDVIVYTVVATNSGAAAVSNVRLTDPIPAGTQLVSGSVLVGGVPQPGADPASGIALSSIAAGGSVTVTFSLKIVSVPTPPQLANRASISFTSGAFSGTSLSNTVTTPIYQPIVSVVKSASSQAPTVGDTLAYKLDISNSGNYPAYITVTDNIPGGTTFTTNSAIVGSSPQPGTSPLSGITVGTLAPGESVTVSFAVTIDALPATQRLVNTAAAAYAFTLPGGRQISGSAASNTLTLPVSAPNVTVVESTTAVDAVAGDRLIYTAIVTNRGGSPVNQLVFTGILDANTTFIPGSVIVNGAAAPSANPASGIPIGSLAPNASTVVTYEVKLTMPTTPQVTNQSTVSFTSGTFSGTSSSNILVTPVYQPNIALLKSASTANATLGDTIIYTIHVSNTGNIAAFVSVTDPIPAGTTFITNSVTVNGTPQPGADPAAGMAAGSLAPGASAVVTFSVLLVSLPTPQTLNNQAVANFAFNPPDGRTVTGTALSNTLTLMASAPNVSIVKSTTRSVTTVGDTVPYTLAVTNAGIEDVTSVVVNDMLPDSTVFVHGSVSVNGSPVPGADPAAGIQIGTITPGSTVTVAFSVSVTTLPLSGQLSNQASVSYASGAFSTISFSDPVVTPVLQPIVAVAKTANTANATLGDTIVYTLTVQNTGNYAALVAVSDTIPTGTTFVPNSVIVNGSPQPGATPDTSVTVGPLAAGASATVMFSVVLSTLPSPQQLTNQGVALYTFTLPDSRSFNRTALSNTVVIPASAPNITLVKSAPVSDAVVGDTFTYSVVVTNSGITNLTNVVFSDPLPAGVAFVPGSITVDGTPRPSGLLTGLSLGTLLPGASTTVAFGVLVTTLPNPAVLNNQASVSFTNGAFSSVSFSNTLSTPVYQPVINVGKSANTANATVGDTIVYTLTVANTGNWAALVTLTDSIPAGASFVPNSVVVNGAPQPGADPISGFSIGTLAPGSAATVTLQATVVSLPTPQTLINQASASFTFSPPDGRTLTGNAQSNSVTIPVSSPNVSVVKSANVADAVFGDSFAYTLVVTNNGIQPISSVVLTDAIPQGATFQPGSVVVDGIARPGANPATGITLGTLAAGGSSTVNFNITVSAGAAPVPLANQASVSFTSGAFSGIAYSNTLTTPVYQPILQVVKSANTVNATVGDTIVYSLAVTNTGNLSAVVTLTDSIPAGSTFVPNSVVVNGMSQPGADPTAGIGIGTVAPGSTVTVTVTLQVNVTSLPASQLLVNQASANFTFSPPDGRSLSGSAASNTVTIPVSSPDVSVVKTASALDAVKGDTITYTIVVTNLGIAAVNNVVMVDPVPAGTAFVAGSVTVDAAARPTDNPNIGITIGTLAAGAASTITFQVTVS</sequence>
<dbReference type="EMBL" id="MYFO01000005">
    <property type="protein sequence ID" value="TFE90168.1"/>
    <property type="molecule type" value="Genomic_DNA"/>
</dbReference>
<feature type="domain" description="DUF11" evidence="1">
    <location>
        <begin position="1766"/>
        <end position="1868"/>
    </location>
</feature>
<feature type="domain" description="DUF11" evidence="1">
    <location>
        <begin position="488"/>
        <end position="601"/>
    </location>
</feature>
<feature type="domain" description="DUF11" evidence="1">
    <location>
        <begin position="1641"/>
        <end position="1743"/>
    </location>
</feature>
<dbReference type="Proteomes" id="UP000298246">
    <property type="component" value="Unassembled WGS sequence"/>
</dbReference>
<evidence type="ECO:0000313" key="3">
    <source>
        <dbReference type="Proteomes" id="UP000298246"/>
    </source>
</evidence>
<dbReference type="Pfam" id="PF01345">
    <property type="entry name" value="DUF11"/>
    <property type="match status" value="14"/>
</dbReference>
<feature type="domain" description="DUF11" evidence="1">
    <location>
        <begin position="1000"/>
        <end position="1100"/>
    </location>
</feature>
<gene>
    <name evidence="2" type="ORF">B5M42_05730</name>
</gene>
<dbReference type="PANTHER" id="PTHR34819">
    <property type="entry name" value="LARGE CYSTEINE-RICH PERIPLASMIC PROTEIN OMCB"/>
    <property type="match status" value="1"/>
</dbReference>
<name>A0A4Y8Q7U6_9BACL</name>
<feature type="domain" description="DUF11" evidence="1">
    <location>
        <begin position="875"/>
        <end position="977"/>
    </location>
</feature>
<feature type="domain" description="DUF11" evidence="1">
    <location>
        <begin position="2022"/>
        <end position="2124"/>
    </location>
</feature>
<reference evidence="2 3" key="1">
    <citation type="submission" date="2017-03" db="EMBL/GenBank/DDBJ databases">
        <title>Isolation of Levoglucosan Utilizing Bacteria.</title>
        <authorList>
            <person name="Arya A.S."/>
        </authorList>
    </citation>
    <scope>NUCLEOTIDE SEQUENCE [LARGE SCALE GENOMIC DNA]</scope>
    <source>
        <strain evidence="2 3">MEC069</strain>
    </source>
</reference>
<dbReference type="InterPro" id="IPR051172">
    <property type="entry name" value="Chlamydia_OmcB"/>
</dbReference>
<feature type="domain" description="DUF11" evidence="1">
    <location>
        <begin position="1255"/>
        <end position="1355"/>
    </location>
</feature>
<feature type="domain" description="DUF11" evidence="1">
    <location>
        <begin position="1385"/>
        <end position="1488"/>
    </location>
</feature>
<feature type="domain" description="DUF11" evidence="1">
    <location>
        <begin position="2153"/>
        <end position="2240"/>
    </location>
</feature>
<protein>
    <recommendedName>
        <fullName evidence="1">DUF11 domain-containing protein</fullName>
    </recommendedName>
</protein>
<accession>A0A4Y8Q7U6</accession>
<feature type="domain" description="DUF11" evidence="1">
    <location>
        <begin position="619"/>
        <end position="723"/>
    </location>
</feature>
<dbReference type="RefSeq" id="WP_230632549.1">
    <property type="nucleotide sequence ID" value="NZ_MYFO02000001.1"/>
</dbReference>
<comment type="caution">
    <text evidence="2">The sequence shown here is derived from an EMBL/GenBank/DDBJ whole genome shotgun (WGS) entry which is preliminary data.</text>
</comment>
<dbReference type="PANTHER" id="PTHR34819:SF3">
    <property type="entry name" value="CELL SURFACE PROTEIN"/>
    <property type="match status" value="1"/>
</dbReference>
<feature type="domain" description="DUF11" evidence="1">
    <location>
        <begin position="1896"/>
        <end position="1998"/>
    </location>
</feature>
<feature type="domain" description="DUF11" evidence="1">
    <location>
        <begin position="356"/>
        <end position="457"/>
    </location>
</feature>
<evidence type="ECO:0000313" key="2">
    <source>
        <dbReference type="EMBL" id="TFE90168.1"/>
    </source>
</evidence>